<dbReference type="GO" id="GO:0005856">
    <property type="term" value="C:cytoskeleton"/>
    <property type="evidence" value="ECO:0007669"/>
    <property type="project" value="UniProtKB-SubCell"/>
</dbReference>
<dbReference type="InterPro" id="IPR004000">
    <property type="entry name" value="Actin"/>
</dbReference>
<dbReference type="GO" id="GO:0071944">
    <property type="term" value="C:cell periphery"/>
    <property type="evidence" value="ECO:0007669"/>
    <property type="project" value="UniProtKB-ARBA"/>
</dbReference>
<dbReference type="AlphaFoldDB" id="A0AAW2NV11"/>
<evidence type="ECO:0000256" key="2">
    <source>
        <dbReference type="ARBA" id="ARBA00004245"/>
    </source>
</evidence>
<dbReference type="InterPro" id="IPR004001">
    <property type="entry name" value="Actin_CS"/>
</dbReference>
<dbReference type="Gene3D" id="3.90.640.10">
    <property type="entry name" value="Actin, Chain A, domain 4"/>
    <property type="match status" value="1"/>
</dbReference>
<organism evidence="11">
    <name type="scientific">Sesamum radiatum</name>
    <name type="common">Black benniseed</name>
    <dbReference type="NCBI Taxonomy" id="300843"/>
    <lineage>
        <taxon>Eukaryota</taxon>
        <taxon>Viridiplantae</taxon>
        <taxon>Streptophyta</taxon>
        <taxon>Embryophyta</taxon>
        <taxon>Tracheophyta</taxon>
        <taxon>Spermatophyta</taxon>
        <taxon>Magnoliopsida</taxon>
        <taxon>eudicotyledons</taxon>
        <taxon>Gunneridae</taxon>
        <taxon>Pentapetalae</taxon>
        <taxon>asterids</taxon>
        <taxon>lamiids</taxon>
        <taxon>Lamiales</taxon>
        <taxon>Pedaliaceae</taxon>
        <taxon>Sesamum</taxon>
    </lineage>
</organism>
<dbReference type="GO" id="GO:0005737">
    <property type="term" value="C:cytoplasm"/>
    <property type="evidence" value="ECO:0007669"/>
    <property type="project" value="UniProtKB-ARBA"/>
</dbReference>
<comment type="similarity">
    <text evidence="3 10">Belongs to the actin family.</text>
</comment>
<dbReference type="InterPro" id="IPR020902">
    <property type="entry name" value="Actin/actin-like_CS"/>
</dbReference>
<dbReference type="GO" id="GO:0005524">
    <property type="term" value="F:ATP binding"/>
    <property type="evidence" value="ECO:0007669"/>
    <property type="project" value="UniProtKB-KW"/>
</dbReference>
<comment type="subcellular location">
    <subcellularLocation>
        <location evidence="2">Cytoplasm</location>
        <location evidence="2">Cytoskeleton</location>
    </subcellularLocation>
</comment>
<dbReference type="FunFam" id="3.90.640.10:FF:000001">
    <property type="entry name" value="Actin, muscle"/>
    <property type="match status" value="1"/>
</dbReference>
<evidence type="ECO:0000256" key="1">
    <source>
        <dbReference type="ARBA" id="ARBA00003780"/>
    </source>
</evidence>
<dbReference type="FunFam" id="3.30.420.40:FF:000404">
    <property type="entry name" value="Major actin"/>
    <property type="match status" value="1"/>
</dbReference>
<dbReference type="GO" id="GO:0016787">
    <property type="term" value="F:hydrolase activity"/>
    <property type="evidence" value="ECO:0007669"/>
    <property type="project" value="UniProtKB-KW"/>
</dbReference>
<dbReference type="FunFam" id="3.30.420.40:FF:000148">
    <property type="entry name" value="Actin, alpha skeletal muscle"/>
    <property type="match status" value="1"/>
</dbReference>
<sequence>MADAEDIQPLVCDNGTGMVKHSGARHTGVMVGMGQKDAYVGDEAQSKRGILTLKYPIEHGIVSNWDDMEKIWHHTFYNFVWAPEEHPILLTEAPLNPKANREKMTQIMFETFNAPAMYVAIQAVLSLYASGRTTGIVLDSGDGVSHTVPIYEGYALPHAILRLDLAGRDLTDHLMKILTERGYSFTTTAEREIVRDIKEKLSYIALDYEQELETAKTSSAVEKNYELPDGQVITIGAERFRCPEVLFQPSMIGMEAAGIHETTYNSIMKCDVDIRKDLYGNIVLSGGSTMFPGIADRMSKEITALAPSSMKIKVVAPPERKYSVWIGGSILASLSTFQQMWIAKAEYDESGPSIVHRKCF</sequence>
<dbReference type="PROSITE" id="PS00406">
    <property type="entry name" value="ACTINS_1"/>
    <property type="match status" value="1"/>
</dbReference>
<dbReference type="GO" id="GO:0048468">
    <property type="term" value="P:cell development"/>
    <property type="evidence" value="ECO:0007669"/>
    <property type="project" value="UniProtKB-ARBA"/>
</dbReference>
<evidence type="ECO:0000256" key="7">
    <source>
        <dbReference type="ARBA" id="ARBA00022801"/>
    </source>
</evidence>
<reference evidence="11" key="1">
    <citation type="submission" date="2020-06" db="EMBL/GenBank/DDBJ databases">
        <authorList>
            <person name="Li T."/>
            <person name="Hu X."/>
            <person name="Zhang T."/>
            <person name="Song X."/>
            <person name="Zhang H."/>
            <person name="Dai N."/>
            <person name="Sheng W."/>
            <person name="Hou X."/>
            <person name="Wei L."/>
        </authorList>
    </citation>
    <scope>NUCLEOTIDE SEQUENCE</scope>
    <source>
        <strain evidence="11">G02</strain>
        <tissue evidence="11">Leaf</tissue>
    </source>
</reference>
<evidence type="ECO:0000256" key="5">
    <source>
        <dbReference type="ARBA" id="ARBA00022490"/>
    </source>
</evidence>
<comment type="caution">
    <text evidence="11">The sequence shown here is derived from an EMBL/GenBank/DDBJ whole genome shotgun (WGS) entry which is preliminary data.</text>
</comment>
<evidence type="ECO:0000256" key="4">
    <source>
        <dbReference type="ARBA" id="ARBA00019112"/>
    </source>
</evidence>
<dbReference type="CDD" id="cd10224">
    <property type="entry name" value="ASKHA_NBD_actin"/>
    <property type="match status" value="1"/>
</dbReference>
<protein>
    <recommendedName>
        <fullName evidence="4">Actin</fullName>
    </recommendedName>
</protein>
<gene>
    <name evidence="11" type="ORF">Sradi_4460900</name>
</gene>
<dbReference type="FunFam" id="3.30.420.40:FF:000058">
    <property type="entry name" value="Putative actin-related protein 5"/>
    <property type="match status" value="1"/>
</dbReference>
<evidence type="ECO:0000256" key="6">
    <source>
        <dbReference type="ARBA" id="ARBA00022741"/>
    </source>
</evidence>
<dbReference type="Pfam" id="PF00022">
    <property type="entry name" value="Actin"/>
    <property type="match status" value="1"/>
</dbReference>
<keyword evidence="6" id="KW-0547">Nucleotide-binding</keyword>
<evidence type="ECO:0000313" key="11">
    <source>
        <dbReference type="EMBL" id="KAL0346296.1"/>
    </source>
</evidence>
<keyword evidence="7" id="KW-0378">Hydrolase</keyword>
<reference evidence="11" key="2">
    <citation type="journal article" date="2024" name="Plant">
        <title>Genomic evolution and insights into agronomic trait innovations of Sesamum species.</title>
        <authorList>
            <person name="Miao H."/>
            <person name="Wang L."/>
            <person name="Qu L."/>
            <person name="Liu H."/>
            <person name="Sun Y."/>
            <person name="Le M."/>
            <person name="Wang Q."/>
            <person name="Wei S."/>
            <person name="Zheng Y."/>
            <person name="Lin W."/>
            <person name="Duan Y."/>
            <person name="Cao H."/>
            <person name="Xiong S."/>
            <person name="Wang X."/>
            <person name="Wei L."/>
            <person name="Li C."/>
            <person name="Ma Q."/>
            <person name="Ju M."/>
            <person name="Zhao R."/>
            <person name="Li G."/>
            <person name="Mu C."/>
            <person name="Tian Q."/>
            <person name="Mei H."/>
            <person name="Zhang T."/>
            <person name="Gao T."/>
            <person name="Zhang H."/>
        </authorList>
    </citation>
    <scope>NUCLEOTIDE SEQUENCE</scope>
    <source>
        <strain evidence="11">G02</strain>
    </source>
</reference>
<evidence type="ECO:0000256" key="10">
    <source>
        <dbReference type="RuleBase" id="RU000487"/>
    </source>
</evidence>
<dbReference type="GO" id="GO:0009653">
    <property type="term" value="P:anatomical structure morphogenesis"/>
    <property type="evidence" value="ECO:0007669"/>
    <property type="project" value="UniProtKB-ARBA"/>
</dbReference>
<dbReference type="SUPFAM" id="SSF53067">
    <property type="entry name" value="Actin-like ATPase domain"/>
    <property type="match status" value="2"/>
</dbReference>
<dbReference type="PANTHER" id="PTHR11937">
    <property type="entry name" value="ACTIN"/>
    <property type="match status" value="1"/>
</dbReference>
<dbReference type="PROSITE" id="PS01132">
    <property type="entry name" value="ACTINS_ACT_LIKE"/>
    <property type="match status" value="1"/>
</dbReference>
<dbReference type="EMBL" id="JACGWJ010000019">
    <property type="protein sequence ID" value="KAL0346296.1"/>
    <property type="molecule type" value="Genomic_DNA"/>
</dbReference>
<keyword evidence="9" id="KW-0206">Cytoskeleton</keyword>
<keyword evidence="5" id="KW-0963">Cytoplasm</keyword>
<name>A0AAW2NV11_SESRA</name>
<keyword evidence="8" id="KW-0067">ATP-binding</keyword>
<dbReference type="Gene3D" id="3.30.420.40">
    <property type="match status" value="2"/>
</dbReference>
<dbReference type="PRINTS" id="PR00190">
    <property type="entry name" value="ACTIN"/>
</dbReference>
<dbReference type="SMART" id="SM00268">
    <property type="entry name" value="ACTIN"/>
    <property type="match status" value="1"/>
</dbReference>
<evidence type="ECO:0000256" key="8">
    <source>
        <dbReference type="ARBA" id="ARBA00022840"/>
    </source>
</evidence>
<evidence type="ECO:0000256" key="3">
    <source>
        <dbReference type="ARBA" id="ARBA00006752"/>
    </source>
</evidence>
<dbReference type="InterPro" id="IPR043129">
    <property type="entry name" value="ATPase_NBD"/>
</dbReference>
<proteinExistence type="inferred from homology"/>
<dbReference type="PROSITE" id="PS00432">
    <property type="entry name" value="ACTINS_2"/>
    <property type="match status" value="1"/>
</dbReference>
<evidence type="ECO:0000256" key="9">
    <source>
        <dbReference type="ARBA" id="ARBA00023212"/>
    </source>
</evidence>
<comment type="function">
    <text evidence="1">Actins are highly conserved proteins that are involved in various types of cell motility and are ubiquitously expressed in all eukaryotic cells. Essential component of cell cytoskeleton; plays an important role in cytoplasmic streaming, cell shape determination, cell division, organelle movement and extension growth.</text>
</comment>
<accession>A0AAW2NV11</accession>